<evidence type="ECO:0000313" key="5">
    <source>
        <dbReference type="Proteomes" id="UP000467841"/>
    </source>
</evidence>
<dbReference type="PANTHER" id="PTHR35218:SF9">
    <property type="entry name" value="ENDONUCLEASE_EXONUCLEASE_PHOSPHATASE DOMAIN-CONTAINING PROTEIN"/>
    <property type="match status" value="1"/>
</dbReference>
<evidence type="ECO:0000256" key="1">
    <source>
        <dbReference type="SAM" id="MobiDB-lite"/>
    </source>
</evidence>
<keyword evidence="5" id="KW-1185">Reference proteome</keyword>
<name>A0A6D2KSB5_9BRAS</name>
<reference evidence="4" key="1">
    <citation type="submission" date="2020-01" db="EMBL/GenBank/DDBJ databases">
        <authorList>
            <person name="Mishra B."/>
        </authorList>
    </citation>
    <scope>NUCLEOTIDE SEQUENCE [LARGE SCALE GENOMIC DNA]</scope>
</reference>
<sequence length="500" mass="56487">MKEIVFDDKENQSQPFVRVRVIFDVAKPLPRSKLIILPDGGETTVFFYYEQLQKRCFSCHRLNHEKDICPILVKARQDQAASRRSRVVAGKKEADQIIKISDPLFGVLSEEQVGINPNTGKLKINPEVLEDLRRYLVANNGDDIDVKKERVQNPIAQVEKDPYAQKVVLRLETAPVVSRDVNKGKGIVFDYQKADLTTELGSENKLMAAAVDSGYLKSGCFGPDDLRARLESRKELKSGFHGSGDLTEHGSGFSEAGPSGVIRSKGKARKRQVKRLRKLNQLKEGFLGPAPEIKKNGKGVGRPHELTIPRLKELRKKHFPEVMFLMETMNGRDVLVDLQEWLGYKRVYTVEPVGTCGGLALFCKNGVDIVVLAENKNLMDLHVQYGDVSFFASCVYGAPDKRKRDEVWEQLSRIGVNRKESWCMVGDFNEITNNGEKFGGPKRSEKSFQSFVDMLNVCEMSELVSQGNGFTWGGMHYAHWVQCRLDRCFGNKSGFFNFQR</sequence>
<protein>
    <submittedName>
        <fullName evidence="4">Uncharacterized protein</fullName>
    </submittedName>
</protein>
<dbReference type="SUPFAM" id="SSF56219">
    <property type="entry name" value="DNase I-like"/>
    <property type="match status" value="1"/>
</dbReference>
<dbReference type="Pfam" id="PF03372">
    <property type="entry name" value="Exo_endo_phos"/>
    <property type="match status" value="1"/>
</dbReference>
<dbReference type="GO" id="GO:0003824">
    <property type="term" value="F:catalytic activity"/>
    <property type="evidence" value="ECO:0007669"/>
    <property type="project" value="InterPro"/>
</dbReference>
<accession>A0A6D2KSB5</accession>
<proteinExistence type="predicted"/>
<feature type="domain" description="Endonuclease/exonuclease/phosphatase" evidence="2">
    <location>
        <begin position="311"/>
        <end position="494"/>
    </location>
</feature>
<dbReference type="PANTHER" id="PTHR35218">
    <property type="entry name" value="RNASE H DOMAIN-CONTAINING PROTEIN"/>
    <property type="match status" value="1"/>
</dbReference>
<dbReference type="Pfam" id="PF14392">
    <property type="entry name" value="zf-CCHC_4"/>
    <property type="match status" value="1"/>
</dbReference>
<dbReference type="AlphaFoldDB" id="A0A6D2KSB5"/>
<dbReference type="InterPro" id="IPR036691">
    <property type="entry name" value="Endo/exonu/phosph_ase_sf"/>
</dbReference>
<feature type="region of interest" description="Disordered" evidence="1">
    <location>
        <begin position="238"/>
        <end position="270"/>
    </location>
</feature>
<feature type="domain" description="Zinc knuckle CX2CX4HX4C" evidence="3">
    <location>
        <begin position="23"/>
        <end position="70"/>
    </location>
</feature>
<evidence type="ECO:0000259" key="2">
    <source>
        <dbReference type="Pfam" id="PF03372"/>
    </source>
</evidence>
<evidence type="ECO:0000313" key="4">
    <source>
        <dbReference type="EMBL" id="CAA7054862.1"/>
    </source>
</evidence>
<dbReference type="EMBL" id="CACVBM020001595">
    <property type="protein sequence ID" value="CAA7054862.1"/>
    <property type="molecule type" value="Genomic_DNA"/>
</dbReference>
<dbReference type="Proteomes" id="UP000467841">
    <property type="component" value="Unassembled WGS sequence"/>
</dbReference>
<organism evidence="4 5">
    <name type="scientific">Microthlaspi erraticum</name>
    <dbReference type="NCBI Taxonomy" id="1685480"/>
    <lineage>
        <taxon>Eukaryota</taxon>
        <taxon>Viridiplantae</taxon>
        <taxon>Streptophyta</taxon>
        <taxon>Embryophyta</taxon>
        <taxon>Tracheophyta</taxon>
        <taxon>Spermatophyta</taxon>
        <taxon>Magnoliopsida</taxon>
        <taxon>eudicotyledons</taxon>
        <taxon>Gunneridae</taxon>
        <taxon>Pentapetalae</taxon>
        <taxon>rosids</taxon>
        <taxon>malvids</taxon>
        <taxon>Brassicales</taxon>
        <taxon>Brassicaceae</taxon>
        <taxon>Coluteocarpeae</taxon>
        <taxon>Microthlaspi</taxon>
    </lineage>
</organism>
<dbReference type="OrthoDB" id="1107390at2759"/>
<dbReference type="Gene3D" id="3.60.10.10">
    <property type="entry name" value="Endonuclease/exonuclease/phosphatase"/>
    <property type="match status" value="1"/>
</dbReference>
<dbReference type="InterPro" id="IPR005135">
    <property type="entry name" value="Endo/exonuclease/phosphatase"/>
</dbReference>
<evidence type="ECO:0000259" key="3">
    <source>
        <dbReference type="Pfam" id="PF14392"/>
    </source>
</evidence>
<gene>
    <name evidence="4" type="ORF">MERR_LOCUS42098</name>
</gene>
<dbReference type="InterPro" id="IPR025836">
    <property type="entry name" value="Zn_knuckle_CX2CX4HX4C"/>
</dbReference>
<comment type="caution">
    <text evidence="4">The sequence shown here is derived from an EMBL/GenBank/DDBJ whole genome shotgun (WGS) entry which is preliminary data.</text>
</comment>